<reference evidence="3" key="1">
    <citation type="submission" date="2016-11" db="EMBL/GenBank/DDBJ databases">
        <authorList>
            <person name="Varghese N."/>
            <person name="Submissions S."/>
        </authorList>
    </citation>
    <scope>NUCLEOTIDE SEQUENCE [LARGE SCALE GENOMIC DNA]</scope>
    <source>
        <strain evidence="3">DSM 22212</strain>
    </source>
</reference>
<dbReference type="OrthoDB" id="763883at2"/>
<dbReference type="Proteomes" id="UP000185812">
    <property type="component" value="Unassembled WGS sequence"/>
</dbReference>
<evidence type="ECO:0000313" key="2">
    <source>
        <dbReference type="EMBL" id="SHK32006.1"/>
    </source>
</evidence>
<dbReference type="AlphaFoldDB" id="A0A1M6RHX3"/>
<evidence type="ECO:0000313" key="3">
    <source>
        <dbReference type="Proteomes" id="UP000185812"/>
    </source>
</evidence>
<accession>A0A1M6RHX3</accession>
<dbReference type="InterPro" id="IPR000835">
    <property type="entry name" value="HTH_MarR-typ"/>
</dbReference>
<dbReference type="PANTHER" id="PTHR33164">
    <property type="entry name" value="TRANSCRIPTIONAL REGULATOR, MARR FAMILY"/>
    <property type="match status" value="1"/>
</dbReference>
<dbReference type="InterPro" id="IPR039422">
    <property type="entry name" value="MarR/SlyA-like"/>
</dbReference>
<name>A0A1M6RHX3_9BACT</name>
<dbReference type="GO" id="GO:0006950">
    <property type="term" value="P:response to stress"/>
    <property type="evidence" value="ECO:0007669"/>
    <property type="project" value="TreeGrafter"/>
</dbReference>
<proteinExistence type="predicted"/>
<dbReference type="SMART" id="SM00347">
    <property type="entry name" value="HTH_MARR"/>
    <property type="match status" value="1"/>
</dbReference>
<protein>
    <submittedName>
        <fullName evidence="2">DNA-binding transcriptional regulator, MarR family</fullName>
    </submittedName>
</protein>
<dbReference type="InterPro" id="IPR036390">
    <property type="entry name" value="WH_DNA-bd_sf"/>
</dbReference>
<dbReference type="GO" id="GO:0003700">
    <property type="term" value="F:DNA-binding transcription factor activity"/>
    <property type="evidence" value="ECO:0007669"/>
    <property type="project" value="InterPro"/>
</dbReference>
<dbReference type="PROSITE" id="PS50995">
    <property type="entry name" value="HTH_MARR_2"/>
    <property type="match status" value="1"/>
</dbReference>
<dbReference type="STRING" id="633813.SAMN04488087_0853"/>
<keyword evidence="3" id="KW-1185">Reference proteome</keyword>
<dbReference type="EMBL" id="FRAU01000002">
    <property type="protein sequence ID" value="SHK32006.1"/>
    <property type="molecule type" value="Genomic_DNA"/>
</dbReference>
<dbReference type="Pfam" id="PF01047">
    <property type="entry name" value="MarR"/>
    <property type="match status" value="1"/>
</dbReference>
<keyword evidence="2" id="KW-0238">DNA-binding</keyword>
<dbReference type="PANTHER" id="PTHR33164:SF43">
    <property type="entry name" value="HTH-TYPE TRANSCRIPTIONAL REPRESSOR YETL"/>
    <property type="match status" value="1"/>
</dbReference>
<dbReference type="InterPro" id="IPR036388">
    <property type="entry name" value="WH-like_DNA-bd_sf"/>
</dbReference>
<dbReference type="RefSeq" id="WP_072714722.1">
    <property type="nucleotide sequence ID" value="NZ_FRAU01000002.1"/>
</dbReference>
<organism evidence="2 3">
    <name type="scientific">Rhodothermus profundi</name>
    <dbReference type="NCBI Taxonomy" id="633813"/>
    <lineage>
        <taxon>Bacteria</taxon>
        <taxon>Pseudomonadati</taxon>
        <taxon>Rhodothermota</taxon>
        <taxon>Rhodothermia</taxon>
        <taxon>Rhodothermales</taxon>
        <taxon>Rhodothermaceae</taxon>
        <taxon>Rhodothermus</taxon>
    </lineage>
</organism>
<dbReference type="PRINTS" id="PR00598">
    <property type="entry name" value="HTHMARR"/>
</dbReference>
<sequence length="166" mass="18745">MKLAERIKQSHFVSPAQEALLNILVTSSWVLNELTALMAPFGVTPTQYNVLRILRGSHPGKLTCTEIGRRMLDRMPDVTRLLNRLERAGLVSRSRSTHDKRVVEVGITEKGLELLARMQPVVDEAQERLMSRLSAEELRLLSELLDRLRVDEEEKEAETARSATGS</sequence>
<dbReference type="Gene3D" id="1.10.10.10">
    <property type="entry name" value="Winged helix-like DNA-binding domain superfamily/Winged helix DNA-binding domain"/>
    <property type="match status" value="1"/>
</dbReference>
<evidence type="ECO:0000259" key="1">
    <source>
        <dbReference type="PROSITE" id="PS50995"/>
    </source>
</evidence>
<feature type="domain" description="HTH marR-type" evidence="1">
    <location>
        <begin position="17"/>
        <end position="150"/>
    </location>
</feature>
<dbReference type="SUPFAM" id="SSF46785">
    <property type="entry name" value="Winged helix' DNA-binding domain"/>
    <property type="match status" value="1"/>
</dbReference>
<gene>
    <name evidence="2" type="ORF">SAMN04488087_0853</name>
</gene>
<dbReference type="GO" id="GO:0003677">
    <property type="term" value="F:DNA binding"/>
    <property type="evidence" value="ECO:0007669"/>
    <property type="project" value="UniProtKB-KW"/>
</dbReference>